<proteinExistence type="predicted"/>
<dbReference type="EMBL" id="MHCI01000006">
    <property type="protein sequence ID" value="OGY17097.1"/>
    <property type="molecule type" value="Genomic_DNA"/>
</dbReference>
<sequence length="166" mass="17463">MADEPVKTEQPMADVPASSDQAENTQAADAGTEQPVENKPNTEATPQPAVPAMQTPSESQSASAGGGGRKIAMLVIVFLVLALGAVVAGIISGQRSRQARQKEQTSEVVTVPTPTPTEEADSLTTQYEQQADSDEIGSIESDLQSTSFNGVDEELTQIDQEFSAQE</sequence>
<evidence type="ECO:0000313" key="3">
    <source>
        <dbReference type="EMBL" id="OGY17097.1"/>
    </source>
</evidence>
<dbReference type="Proteomes" id="UP000179069">
    <property type="component" value="Unassembled WGS sequence"/>
</dbReference>
<keyword evidence="2" id="KW-1133">Transmembrane helix</keyword>
<name>A0A1G1VPE0_9BACT</name>
<keyword evidence="2" id="KW-0472">Membrane</keyword>
<organism evidence="3 4">
    <name type="scientific">Candidatus Chisholmbacteria bacterium RIFCSPHIGHO2_01_FULL_49_18</name>
    <dbReference type="NCBI Taxonomy" id="1797590"/>
    <lineage>
        <taxon>Bacteria</taxon>
        <taxon>Candidatus Chisholmiibacteriota</taxon>
    </lineage>
</organism>
<evidence type="ECO:0000256" key="2">
    <source>
        <dbReference type="SAM" id="Phobius"/>
    </source>
</evidence>
<evidence type="ECO:0000256" key="1">
    <source>
        <dbReference type="SAM" id="MobiDB-lite"/>
    </source>
</evidence>
<comment type="caution">
    <text evidence="3">The sequence shown here is derived from an EMBL/GenBank/DDBJ whole genome shotgun (WGS) entry which is preliminary data.</text>
</comment>
<feature type="transmembrane region" description="Helical" evidence="2">
    <location>
        <begin position="71"/>
        <end position="92"/>
    </location>
</feature>
<feature type="compositionally biased region" description="Polar residues" evidence="1">
    <location>
        <begin position="18"/>
        <end position="27"/>
    </location>
</feature>
<accession>A0A1G1VPE0</accession>
<reference evidence="3 4" key="1">
    <citation type="journal article" date="2016" name="Nat. Commun.">
        <title>Thousands of microbial genomes shed light on interconnected biogeochemical processes in an aquifer system.</title>
        <authorList>
            <person name="Anantharaman K."/>
            <person name="Brown C.T."/>
            <person name="Hug L.A."/>
            <person name="Sharon I."/>
            <person name="Castelle C.J."/>
            <person name="Probst A.J."/>
            <person name="Thomas B.C."/>
            <person name="Singh A."/>
            <person name="Wilkins M.J."/>
            <person name="Karaoz U."/>
            <person name="Brodie E.L."/>
            <person name="Williams K.H."/>
            <person name="Hubbard S.S."/>
            <person name="Banfield J.F."/>
        </authorList>
    </citation>
    <scope>NUCLEOTIDE SEQUENCE [LARGE SCALE GENOMIC DNA]</scope>
</reference>
<feature type="region of interest" description="Disordered" evidence="1">
    <location>
        <begin position="1"/>
        <end position="66"/>
    </location>
</feature>
<feature type="region of interest" description="Disordered" evidence="1">
    <location>
        <begin position="93"/>
        <end position="135"/>
    </location>
</feature>
<evidence type="ECO:0000313" key="4">
    <source>
        <dbReference type="Proteomes" id="UP000179069"/>
    </source>
</evidence>
<gene>
    <name evidence="3" type="ORF">A2785_00585</name>
</gene>
<dbReference type="AlphaFoldDB" id="A0A1G1VPE0"/>
<protein>
    <submittedName>
        <fullName evidence="3">Uncharacterized protein</fullName>
    </submittedName>
</protein>
<keyword evidence="2" id="KW-0812">Transmembrane</keyword>